<dbReference type="PANTHER" id="PTHR35170:SF1">
    <property type="entry name" value="PROTEIN DD3-3"/>
    <property type="match status" value="1"/>
</dbReference>
<accession>T1JAG2</accession>
<dbReference type="PANTHER" id="PTHR35170">
    <property type="entry name" value="PROTEIN DD3-3"/>
    <property type="match status" value="1"/>
</dbReference>
<dbReference type="Proteomes" id="UP000014500">
    <property type="component" value="Unassembled WGS sequence"/>
</dbReference>
<dbReference type="AlphaFoldDB" id="T1JAG2"/>
<feature type="transmembrane region" description="Helical" evidence="1">
    <location>
        <begin position="667"/>
        <end position="689"/>
    </location>
</feature>
<organism evidence="3 4">
    <name type="scientific">Strigamia maritima</name>
    <name type="common">European centipede</name>
    <name type="synonym">Geophilus maritimus</name>
    <dbReference type="NCBI Taxonomy" id="126957"/>
    <lineage>
        <taxon>Eukaryota</taxon>
        <taxon>Metazoa</taxon>
        <taxon>Ecdysozoa</taxon>
        <taxon>Arthropoda</taxon>
        <taxon>Myriapoda</taxon>
        <taxon>Chilopoda</taxon>
        <taxon>Pleurostigmophora</taxon>
        <taxon>Geophilomorpha</taxon>
        <taxon>Linotaeniidae</taxon>
        <taxon>Strigamia</taxon>
    </lineage>
</organism>
<evidence type="ECO:0000256" key="2">
    <source>
        <dbReference type="SAM" id="SignalP"/>
    </source>
</evidence>
<keyword evidence="4" id="KW-1185">Reference proteome</keyword>
<keyword evidence="1" id="KW-0472">Membrane</keyword>
<evidence type="ECO:0000256" key="1">
    <source>
        <dbReference type="SAM" id="Phobius"/>
    </source>
</evidence>
<dbReference type="EMBL" id="JH431998">
    <property type="status" value="NOT_ANNOTATED_CDS"/>
    <property type="molecule type" value="Genomic_DNA"/>
</dbReference>
<protein>
    <submittedName>
        <fullName evidence="3">Uncharacterized protein</fullName>
    </submittedName>
</protein>
<keyword evidence="2" id="KW-0732">Signal</keyword>
<evidence type="ECO:0000313" key="4">
    <source>
        <dbReference type="Proteomes" id="UP000014500"/>
    </source>
</evidence>
<reference evidence="4" key="1">
    <citation type="submission" date="2011-05" db="EMBL/GenBank/DDBJ databases">
        <authorList>
            <person name="Richards S.R."/>
            <person name="Qu J."/>
            <person name="Jiang H."/>
            <person name="Jhangiani S.N."/>
            <person name="Agravi P."/>
            <person name="Goodspeed R."/>
            <person name="Gross S."/>
            <person name="Mandapat C."/>
            <person name="Jackson L."/>
            <person name="Mathew T."/>
            <person name="Pu L."/>
            <person name="Thornton R."/>
            <person name="Saada N."/>
            <person name="Wilczek-Boney K.B."/>
            <person name="Lee S."/>
            <person name="Kovar C."/>
            <person name="Wu Y."/>
            <person name="Scherer S.E."/>
            <person name="Worley K.C."/>
            <person name="Muzny D.M."/>
            <person name="Gibbs R."/>
        </authorList>
    </citation>
    <scope>NUCLEOTIDE SEQUENCE</scope>
    <source>
        <strain evidence="4">Brora</strain>
    </source>
</reference>
<feature type="chain" id="PRO_5004590429" evidence="2">
    <location>
        <begin position="21"/>
        <end position="713"/>
    </location>
</feature>
<sequence>MQFLHLLLTLFHFWITSVTPDVYLHNPRTNQHSCQSLNNNCEIILQYMCDETIRDGLNTETIPLANEKCVNNNCETDLQYGMHENYLYYQKCSTQKRNYGLFNANQKLKGSSALFTRQNSDGTRFGYECPEERDYYPYWRPSPWKDIVVLTNNVSRCSYYKQQSENVQSRWSCELPQEVLLDIRDKGLAIPISKEDCEAFTYPPNNPTGKRGLWIQHPSHELSEVECQETEYTRDNHLGNTLDGHHFAYMWKLPNYENATCVLRIRYNISTLDFDGWNSDIINSKLNKNKIILSELNGEDNNVNDRGYNYQNNPQIKIFPGIDLKLQLAVNTAQYGRVFEDRSHKFGIVRKPKHVKENEEIHNFNIRGKRGNIVQVYPAVEYDFVPQMLTASRNDHIHIQWTGSNHNPLENDGEGLVGTDRNNVVPLADLLGNQPYGVVGNLGRSYPRSDYGSNEFLGLNRSDLQLLAFLQPVLSSGSLSKLDDSGTYFNLGLRQLTQIGHFNFMCTRNNNFSNRDQKGQIKVIDAHFKTKSIGRKGGRVTVGSSSIKVEEEVLPKLMKLRLEEWKLETVANNEKFQTLNSRLKTDLASNVLIVEPEDISVVKGKSVEVSLAMRENSGDSVHVYRTSLSDPSIWQRLDADLKNNLAIFNTERGGMFFARTHKTSSGLIAAIVVPLVFVFILLATVLYFAKNKQHWKAVKSIGQRTQRSLQNRI</sequence>
<dbReference type="STRING" id="126957.T1JAG2"/>
<name>T1JAG2_STRMM</name>
<evidence type="ECO:0000313" key="3">
    <source>
        <dbReference type="EnsemblMetazoa" id="SMAR010729-PA"/>
    </source>
</evidence>
<proteinExistence type="predicted"/>
<dbReference type="HOGENOM" id="CLU_020767_0_0_1"/>
<keyword evidence="1" id="KW-1133">Transmembrane helix</keyword>
<dbReference type="eggNOG" id="ENOG502QRWS">
    <property type="taxonomic scope" value="Eukaryota"/>
</dbReference>
<dbReference type="InterPro" id="IPR053320">
    <property type="entry name" value="Protein_DD3-3_O-glyco"/>
</dbReference>
<reference evidence="3" key="2">
    <citation type="submission" date="2015-02" db="UniProtKB">
        <authorList>
            <consortium name="EnsemblMetazoa"/>
        </authorList>
    </citation>
    <scope>IDENTIFICATION</scope>
</reference>
<dbReference type="EnsemblMetazoa" id="SMAR010729-RA">
    <property type="protein sequence ID" value="SMAR010729-PA"/>
    <property type="gene ID" value="SMAR010729"/>
</dbReference>
<dbReference type="OMA" id="VFEDRSH"/>
<keyword evidence="1" id="KW-0812">Transmembrane</keyword>
<dbReference type="PhylomeDB" id="T1JAG2"/>
<feature type="signal peptide" evidence="2">
    <location>
        <begin position="1"/>
        <end position="20"/>
    </location>
</feature>